<dbReference type="EMBL" id="MH059636">
    <property type="protein sequence ID" value="AWD90428.1"/>
    <property type="molecule type" value="Genomic_DNA"/>
</dbReference>
<reference evidence="1" key="1">
    <citation type="submission" date="2018-03" db="EMBL/GenBank/DDBJ databases">
        <title>Phage therapy in agriculture - a green tech approach to combat plant pathogenic bacteria.</title>
        <authorList>
            <person name="Carstens A.B."/>
            <person name="Djurhuus A.M."/>
            <person name="Hansen L.H."/>
        </authorList>
    </citation>
    <scope>NUCLEOTIDE SEQUENCE [LARGE SCALE GENOMIC DNA]</scope>
</reference>
<accession>A0A2S1GM08</accession>
<protein>
    <submittedName>
        <fullName evidence="1">Uncharacterized protein</fullName>
    </submittedName>
</protein>
<evidence type="ECO:0000313" key="1">
    <source>
        <dbReference type="EMBL" id="AWD90428.1"/>
    </source>
</evidence>
<evidence type="ECO:0000313" key="2">
    <source>
        <dbReference type="Proteomes" id="UP000246316"/>
    </source>
</evidence>
<dbReference type="Proteomes" id="UP000246316">
    <property type="component" value="Segment"/>
</dbReference>
<proteinExistence type="predicted"/>
<name>A0A2S1GM08_9CAUD</name>
<dbReference type="GeneID" id="65112861"/>
<keyword evidence="2" id="KW-1185">Reference proteome</keyword>
<sequence length="96" mass="11175">MINVIIEAIVLGLEFPREEVLYSPEYRMLKEMLVDAKYVSTDLEDNMYYKVIGYNKDENAWFITEAVIDPKTLKGSWIQEGEAFANEKIARESFAE</sequence>
<organism evidence="1 2">
    <name type="scientific">Erwinia phage Cronus</name>
    <dbReference type="NCBI Taxonomy" id="2163633"/>
    <lineage>
        <taxon>Viruses</taxon>
        <taxon>Duplodnaviria</taxon>
        <taxon>Heunggongvirae</taxon>
        <taxon>Uroviricota</taxon>
        <taxon>Caudoviricetes</taxon>
        <taxon>Pantevenvirales</taxon>
        <taxon>Straboviridae</taxon>
        <taxon>Tevenvirinae</taxon>
        <taxon>Risoevirus</taxon>
        <taxon>Risoevirus cronus</taxon>
        <taxon>Roskildevirus cronus</taxon>
    </lineage>
</organism>
<dbReference type="RefSeq" id="YP_010095227.1">
    <property type="nucleotide sequence ID" value="NC_055743.1"/>
</dbReference>
<dbReference type="KEGG" id="vg:65112861"/>